<dbReference type="AlphaFoldDB" id="S3HWS4"/>
<comment type="similarity">
    <text evidence="2">Belongs to the BA14k family.</text>
</comment>
<comment type="function">
    <text evidence="6">Has immunoglobulin-binding and hemagglutination properties, and can bind to mannose. Essential for virulence. May be involved in LPS biosynthesis or polysaccharide transport.</text>
</comment>
<dbReference type="STRING" id="990285.RGCCGE502_11984"/>
<comment type="caution">
    <text evidence="8">The sequence shown here is derived from an EMBL/GenBank/DDBJ whole genome shotgun (WGS) entry which is preliminary data.</text>
</comment>
<comment type="subcellular location">
    <subcellularLocation>
        <location evidence="1">Membrane</location>
        <topology evidence="1">Single-pass membrane protein</topology>
    </subcellularLocation>
</comment>
<evidence type="ECO:0000256" key="4">
    <source>
        <dbReference type="ARBA" id="ARBA00022475"/>
    </source>
</evidence>
<reference evidence="8 9" key="1">
    <citation type="journal article" date="2012" name="J. Bacteriol.">
        <title>Genome sequence of Rhizobium grahamii CCGE502, a broad-host-range symbiont with low nodulation competitiveness in Phaseolus vulgaris.</title>
        <authorList>
            <person name="Althabegoiti M.J."/>
            <person name="Lozano L."/>
            <person name="Torres-Tejerizo G."/>
            <person name="Ormeno-Orrillo E."/>
            <person name="Rogel M.A."/>
            <person name="Gonzalez V."/>
            <person name="Martinez-Romero E."/>
        </authorList>
    </citation>
    <scope>NUCLEOTIDE SEQUENCE [LARGE SCALE GENOMIC DNA]</scope>
    <source>
        <strain evidence="8 9">CCGE 502</strain>
    </source>
</reference>
<evidence type="ECO:0000256" key="2">
    <source>
        <dbReference type="ARBA" id="ARBA00010270"/>
    </source>
</evidence>
<evidence type="ECO:0000313" key="8">
    <source>
        <dbReference type="EMBL" id="EPE97596.1"/>
    </source>
</evidence>
<keyword evidence="4" id="KW-1003">Cell membrane</keyword>
<dbReference type="EMBL" id="AEYE02000014">
    <property type="protein sequence ID" value="EPE97596.1"/>
    <property type="molecule type" value="Genomic_DNA"/>
</dbReference>
<name>S3HWS4_9HYPH</name>
<dbReference type="Proteomes" id="UP000014411">
    <property type="component" value="Unassembled WGS sequence"/>
</dbReference>
<evidence type="ECO:0000313" key="9">
    <source>
        <dbReference type="Proteomes" id="UP000014411"/>
    </source>
</evidence>
<feature type="compositionally biased region" description="Polar residues" evidence="7">
    <location>
        <begin position="87"/>
        <end position="100"/>
    </location>
</feature>
<organism evidence="8 9">
    <name type="scientific">Rhizobium grahamii CCGE 502</name>
    <dbReference type="NCBI Taxonomy" id="990285"/>
    <lineage>
        <taxon>Bacteria</taxon>
        <taxon>Pseudomonadati</taxon>
        <taxon>Pseudomonadota</taxon>
        <taxon>Alphaproteobacteria</taxon>
        <taxon>Hyphomicrobiales</taxon>
        <taxon>Rhizobiaceae</taxon>
        <taxon>Rhizobium/Agrobacterium group</taxon>
        <taxon>Rhizobium</taxon>
    </lineage>
</organism>
<evidence type="ECO:0000256" key="3">
    <source>
        <dbReference type="ARBA" id="ARBA00020552"/>
    </source>
</evidence>
<evidence type="ECO:0000256" key="7">
    <source>
        <dbReference type="SAM" id="MobiDB-lite"/>
    </source>
</evidence>
<sequence>MKAIATVLFGAAAAVGACLIGAAAATYILAVPEGQHLGNLETAGPWTSTPERVDPRSQKFERVAPLVSAAYPITPVVPKPMTDPATEATSEGLSVDSGDTSLRNDHEQWCASRYRSYNPASDTYRSYSGQIRTCVSPFAAPSTEVTGSVSNGNTNHVVWCSGRYASYRTDDNTYQPYGGPRRECVSPFPEGSSIITVSQ</sequence>
<protein>
    <recommendedName>
        <fullName evidence="3">Lectin-like protein BA14k</fullName>
    </recommendedName>
</protein>
<evidence type="ECO:0000256" key="6">
    <source>
        <dbReference type="ARBA" id="ARBA00025321"/>
    </source>
</evidence>
<dbReference type="RefSeq" id="WP_016554417.1">
    <property type="nucleotide sequence ID" value="NZ_AEYE02000014.1"/>
</dbReference>
<dbReference type="HOGENOM" id="CLU_094555_0_0_5"/>
<evidence type="ECO:0000256" key="1">
    <source>
        <dbReference type="ARBA" id="ARBA00004167"/>
    </source>
</evidence>
<keyword evidence="4" id="KW-0472">Membrane</keyword>
<proteinExistence type="inferred from homology"/>
<dbReference type="InterPro" id="IPR012413">
    <property type="entry name" value="BA14K"/>
</dbReference>
<feature type="region of interest" description="Disordered" evidence="7">
    <location>
        <begin position="78"/>
        <end position="100"/>
    </location>
</feature>
<dbReference type="GO" id="GO:0030246">
    <property type="term" value="F:carbohydrate binding"/>
    <property type="evidence" value="ECO:0007669"/>
    <property type="project" value="UniProtKB-KW"/>
</dbReference>
<gene>
    <name evidence="8" type="ORF">RGCCGE502_11984</name>
</gene>
<dbReference type="GO" id="GO:0016020">
    <property type="term" value="C:membrane"/>
    <property type="evidence" value="ECO:0007669"/>
    <property type="project" value="UniProtKB-SubCell"/>
</dbReference>
<keyword evidence="9" id="KW-1185">Reference proteome</keyword>
<accession>S3HWS4</accession>
<evidence type="ECO:0000256" key="5">
    <source>
        <dbReference type="ARBA" id="ARBA00022734"/>
    </source>
</evidence>
<dbReference type="PROSITE" id="PS51257">
    <property type="entry name" value="PROKAR_LIPOPROTEIN"/>
    <property type="match status" value="1"/>
</dbReference>
<dbReference type="eggNOG" id="ENOG5031BNX">
    <property type="taxonomic scope" value="Bacteria"/>
</dbReference>
<keyword evidence="5" id="KW-0430">Lectin</keyword>
<dbReference type="Pfam" id="PF07886">
    <property type="entry name" value="BA14K"/>
    <property type="match status" value="2"/>
</dbReference>